<reference evidence="7 9" key="2">
    <citation type="submission" date="2016-10" db="EMBL/GenBank/DDBJ databases">
        <authorList>
            <person name="de Groot N.N."/>
        </authorList>
    </citation>
    <scope>NUCLEOTIDE SEQUENCE [LARGE SCALE GENOMIC DNA]</scope>
    <source>
        <strain evidence="7 9">DSM 25947</strain>
    </source>
</reference>
<evidence type="ECO:0000256" key="3">
    <source>
        <dbReference type="ARBA" id="ARBA00022801"/>
    </source>
</evidence>
<evidence type="ECO:0000313" key="8">
    <source>
        <dbReference type="Proteomes" id="UP000023772"/>
    </source>
</evidence>
<keyword evidence="4" id="KW-0106">Calcium</keyword>
<evidence type="ECO:0000313" key="7">
    <source>
        <dbReference type="EMBL" id="SET93658.1"/>
    </source>
</evidence>
<dbReference type="KEGG" id="dori:FH5T_02555"/>
<accession>X5DES1</accession>
<dbReference type="PANTHER" id="PTHR42693">
    <property type="entry name" value="ARYLSULFATASE FAMILY MEMBER"/>
    <property type="match status" value="1"/>
</dbReference>
<dbReference type="EMBL" id="FOHT01000030">
    <property type="protein sequence ID" value="SET93658.1"/>
    <property type="molecule type" value="Genomic_DNA"/>
</dbReference>
<gene>
    <name evidence="6" type="ORF">FH5T_02555</name>
    <name evidence="7" type="ORF">SAMN05444285_13031</name>
</gene>
<dbReference type="Gene3D" id="3.30.1120.10">
    <property type="match status" value="1"/>
</dbReference>
<evidence type="ECO:0000256" key="2">
    <source>
        <dbReference type="ARBA" id="ARBA00022723"/>
    </source>
</evidence>
<dbReference type="GO" id="GO:0004065">
    <property type="term" value="F:arylsulfatase activity"/>
    <property type="evidence" value="ECO:0007669"/>
    <property type="project" value="TreeGrafter"/>
</dbReference>
<organism evidence="7 9">
    <name type="scientific">Draconibacterium orientale</name>
    <dbReference type="NCBI Taxonomy" id="1168034"/>
    <lineage>
        <taxon>Bacteria</taxon>
        <taxon>Pseudomonadati</taxon>
        <taxon>Bacteroidota</taxon>
        <taxon>Bacteroidia</taxon>
        <taxon>Marinilabiliales</taxon>
        <taxon>Prolixibacteraceae</taxon>
        <taxon>Draconibacterium</taxon>
    </lineage>
</organism>
<reference evidence="6 8" key="1">
    <citation type="submission" date="2014-03" db="EMBL/GenBank/DDBJ databases">
        <title>Complete genome sequence of a deeply braunched marine Bacteroidia bacterium Draconibacterium orientale type strain FH5T.</title>
        <authorList>
            <person name="Li X."/>
            <person name="Wang X."/>
            <person name="Xie Z."/>
            <person name="Du Z."/>
            <person name="Chen G."/>
        </authorList>
    </citation>
    <scope>NUCLEOTIDE SEQUENCE [LARGE SCALE GENOMIC DNA]</scope>
    <source>
        <strain evidence="6 8">FH5</strain>
    </source>
</reference>
<protein>
    <submittedName>
        <fullName evidence="7">Arylsulfatase A</fullName>
    </submittedName>
    <submittedName>
        <fullName evidence="6">N-acetylgalactosamine 6-sulfatase</fullName>
    </submittedName>
</protein>
<dbReference type="InterPro" id="IPR017850">
    <property type="entry name" value="Alkaline_phosphatase_core_sf"/>
</dbReference>
<feature type="domain" description="Sulfatase N-terminal" evidence="5">
    <location>
        <begin position="27"/>
        <end position="341"/>
    </location>
</feature>
<dbReference type="AlphaFoldDB" id="X5DES1"/>
<dbReference type="eggNOG" id="COG3119">
    <property type="taxonomic scope" value="Bacteria"/>
</dbReference>
<dbReference type="Pfam" id="PF00884">
    <property type="entry name" value="Sulfatase"/>
    <property type="match status" value="1"/>
</dbReference>
<dbReference type="GO" id="GO:0046872">
    <property type="term" value="F:metal ion binding"/>
    <property type="evidence" value="ECO:0007669"/>
    <property type="project" value="UniProtKB-KW"/>
</dbReference>
<dbReference type="RefSeq" id="WP_038555177.1">
    <property type="nucleotide sequence ID" value="NZ_FOHT01000030.1"/>
</dbReference>
<keyword evidence="8" id="KW-1185">Reference proteome</keyword>
<dbReference type="EMBL" id="CP007451">
    <property type="protein sequence ID" value="AHW58847.1"/>
    <property type="molecule type" value="Genomic_DNA"/>
</dbReference>
<dbReference type="Proteomes" id="UP000181981">
    <property type="component" value="Unassembled WGS sequence"/>
</dbReference>
<evidence type="ECO:0000313" key="9">
    <source>
        <dbReference type="Proteomes" id="UP000181981"/>
    </source>
</evidence>
<dbReference type="HOGENOM" id="CLU_006332_10_4_10"/>
<evidence type="ECO:0000256" key="1">
    <source>
        <dbReference type="ARBA" id="ARBA00008779"/>
    </source>
</evidence>
<dbReference type="InterPro" id="IPR050738">
    <property type="entry name" value="Sulfatase"/>
</dbReference>
<name>X5DES1_9BACT</name>
<dbReference type="Proteomes" id="UP000023772">
    <property type="component" value="Chromosome"/>
</dbReference>
<evidence type="ECO:0000313" key="6">
    <source>
        <dbReference type="EMBL" id="AHW58847.1"/>
    </source>
</evidence>
<dbReference type="InterPro" id="IPR024607">
    <property type="entry name" value="Sulfatase_CS"/>
</dbReference>
<dbReference type="InterPro" id="IPR000917">
    <property type="entry name" value="Sulfatase_N"/>
</dbReference>
<dbReference type="STRING" id="1168034.FH5T_02555"/>
<keyword evidence="3" id="KW-0378">Hydrolase</keyword>
<sequence>MMMRNTIVIMMVLSIVALTRVHAQEKPNIILILTDDMGYSDIGCFGGNFVPTPNIDRIAERGVKFTQYYSAAPICSPSRTGILTGMYPAEWNFTTFLNDRRSNARAEQANYLNVNAPSMAKVMKSAGYATGHFGKWHMGGGRDIKNAPNFDKYGFDEHISTYESPDPDSIITSTDWIWSNEDSIKRWDRTKYFVNKTLDFLKRHQGEPCFVNLWPDDMHTPWVPEVDFRYTGQYPMNPEEEKSFKMVLQEYDNQMGRLLDGIKKLGIENNTIIIFTSDNGPLPSFKGSRAGGLRGTKLSLYEGGIRMPFIVKWPGHVPEGVTDSTSVLNGTDLLPTLASIASASLPADYKGDGENRESVLLGKYSPREKDMYWEYGRNSYAFNYPKGRDHSPNLAIRSGDWKLLMNYQSNNVELYDMKNDVYETSNVAEEHPDLVNDLKQKLITWRMYLPVLTPDRANPARE</sequence>
<dbReference type="Gene3D" id="3.40.720.10">
    <property type="entry name" value="Alkaline Phosphatase, subunit A"/>
    <property type="match status" value="1"/>
</dbReference>
<evidence type="ECO:0000259" key="5">
    <source>
        <dbReference type="Pfam" id="PF00884"/>
    </source>
</evidence>
<proteinExistence type="inferred from homology"/>
<keyword evidence="2" id="KW-0479">Metal-binding</keyword>
<dbReference type="SUPFAM" id="SSF53649">
    <property type="entry name" value="Alkaline phosphatase-like"/>
    <property type="match status" value="1"/>
</dbReference>
<evidence type="ECO:0000256" key="4">
    <source>
        <dbReference type="ARBA" id="ARBA00022837"/>
    </source>
</evidence>
<comment type="similarity">
    <text evidence="1">Belongs to the sulfatase family.</text>
</comment>
<dbReference type="PANTHER" id="PTHR42693:SF33">
    <property type="entry name" value="ARYLSULFATASE"/>
    <property type="match status" value="1"/>
</dbReference>
<dbReference type="PROSITE" id="PS00523">
    <property type="entry name" value="SULFATASE_1"/>
    <property type="match status" value="1"/>
</dbReference>